<gene>
    <name evidence="1" type="ORF">JI735_19180</name>
</gene>
<proteinExistence type="predicted"/>
<accession>A0A974SB79</accession>
<keyword evidence="2" id="KW-1185">Reference proteome</keyword>
<evidence type="ECO:0008006" key="3">
    <source>
        <dbReference type="Google" id="ProtNLM"/>
    </source>
</evidence>
<dbReference type="AlphaFoldDB" id="A0A974SB79"/>
<evidence type="ECO:0000313" key="2">
    <source>
        <dbReference type="Proteomes" id="UP000595841"/>
    </source>
</evidence>
<protein>
    <recommendedName>
        <fullName evidence="3">Replication protein</fullName>
    </recommendedName>
</protein>
<name>A0A974SB79_9BACL</name>
<dbReference type="KEGG" id="pson:JI735_19180"/>
<reference evidence="1 2" key="1">
    <citation type="submission" date="2021-01" db="EMBL/GenBank/DDBJ databases">
        <title>Whole genome sequence of Paenibacillus sonchi LMG 24727 for comparative genomics.</title>
        <authorList>
            <person name="Lee G."/>
            <person name="Kim M.-J."/>
            <person name="Lim K."/>
            <person name="Shin J.-H."/>
        </authorList>
    </citation>
    <scope>NUCLEOTIDE SEQUENCE [LARGE SCALE GENOMIC DNA]</scope>
    <source>
        <strain evidence="1 2">LMG 24727</strain>
    </source>
</reference>
<dbReference type="EMBL" id="CP068595">
    <property type="protein sequence ID" value="QQZ58856.1"/>
    <property type="molecule type" value="Genomic_DNA"/>
</dbReference>
<organism evidence="1 2">
    <name type="scientific">Paenibacillus sonchi</name>
    <dbReference type="NCBI Taxonomy" id="373687"/>
    <lineage>
        <taxon>Bacteria</taxon>
        <taxon>Bacillati</taxon>
        <taxon>Bacillota</taxon>
        <taxon>Bacilli</taxon>
        <taxon>Bacillales</taxon>
        <taxon>Paenibacillaceae</taxon>
        <taxon>Paenibacillus</taxon>
        <taxon>Paenibacillus sonchi group</taxon>
    </lineage>
</organism>
<evidence type="ECO:0000313" key="1">
    <source>
        <dbReference type="EMBL" id="QQZ58856.1"/>
    </source>
</evidence>
<dbReference type="Proteomes" id="UP000595841">
    <property type="component" value="Chromosome"/>
</dbReference>
<dbReference type="RefSeq" id="WP_039834659.1">
    <property type="nucleotide sequence ID" value="NZ_CP068595.1"/>
</dbReference>
<sequence length="208" mass="24864">MRKRLQEAEYRAKQREELHPEIMNAEEQKANEKGFMYIRRNEKNRARFSPLINENFWCIIQQEYLTNAEKALFVDLLVLVELGTNLIIHPSLDRYCSITDIAALLKRELRSTRGLIHHLIHKGILYELVDPSQIKNYGRVVSERPLYVNPEVSYSGDRNKINMMAARQVASFDRMEKSKVLLPWKLDFRLNDEYARLVEREKRFRRKR</sequence>